<keyword evidence="4" id="KW-0800">Toxin</keyword>
<dbReference type="PANTHER" id="PTHR31594">
    <property type="entry name" value="AIG1-TYPE G DOMAIN-CONTAINING PROTEIN"/>
    <property type="match status" value="1"/>
</dbReference>
<dbReference type="SMR" id="A0A348G6S7"/>
<comment type="similarity">
    <text evidence="2">Belongs to the SNTX/VTX toxin family.</text>
</comment>
<dbReference type="Pfam" id="PF00622">
    <property type="entry name" value="SPRY"/>
    <property type="match status" value="1"/>
</dbReference>
<sequence>MSSEILVMAALGRPFTLGTLYDARQDRLLPGFTLWEEEDLKDNTLDSPQPSSVFEISASDSVDEKANLLDVEASLKASFLGGLIEVGGSAKYLNDTKKFKSQSRVTLQYKATTNFKQLMTNLGGKHVEYSEKLANLQATHVVIGILYGANAFFVFDSDKIDSANVQEIQGSMEAVIKKIPSVEISGQGSVKLTEDESTITNGFNCKFIGDIILTSNPTTFEDAVQAYQQLPSMMGKENSVPLKVWLVPLTNFYPGMPQVVAESSTPILRKARNILEAIRQLEMRCNDALDEKVVKKFPEIKKKLCNFQNLCTDYMLNLRQAIAKNLTALRSGEEDEDALARVFEDHERSPFNISSLNKWLECEEREINIVHSCMEIMREAKPKVVGSKSELIRELLDSDVKHALCFVFTYVVDYDPFLMVLSEYYETGKRIGNPKKLKPPVRDYWFTSDKMAEMMRDKAEAFCNLAKEMNNRTVRFLVASIENRKQEGAGIHYYREGILIIDEFSKPYMPSVESIQDRRELHWYNCELTLDPDTAHPALILSDGNKKVKSGKRQSYSDNSDRFDFFQQVLCKEALTGRHYWEIEWTGFVRAGVTYRGIRRKSHADECSFGYGDKSWVLDYYPTSGYHIIHKAKKERITFSKHGFTKLGIYLDWPAGTLSFYMVATNFVTHIHTFRTTFYEAVYPAFLVGFPGATKNGEVKLL</sequence>
<dbReference type="SUPFAM" id="SSF49899">
    <property type="entry name" value="Concanavalin A-like lectins/glucanases"/>
    <property type="match status" value="1"/>
</dbReference>
<evidence type="ECO:0000256" key="2">
    <source>
        <dbReference type="ARBA" id="ARBA00006480"/>
    </source>
</evidence>
<dbReference type="PRINTS" id="PR01407">
    <property type="entry name" value="BUTYPHLNCDUF"/>
</dbReference>
<dbReference type="InterPro" id="IPR052090">
    <property type="entry name" value="Cytolytic_pore-forming_toxin"/>
</dbReference>
<feature type="domain" description="B30.2/SPRY" evidence="7">
    <location>
        <begin position="508"/>
        <end position="702"/>
    </location>
</feature>
<dbReference type="CDD" id="cd16040">
    <property type="entry name" value="SPRY_PRY_SNTX"/>
    <property type="match status" value="1"/>
</dbReference>
<keyword evidence="5" id="KW-0354">Hemolysis</keyword>
<proteinExistence type="evidence at transcript level"/>
<evidence type="ECO:0000256" key="1">
    <source>
        <dbReference type="ARBA" id="ARBA00004613"/>
    </source>
</evidence>
<dbReference type="Pfam" id="PF24674">
    <property type="entry name" value="MACPF_SNTX"/>
    <property type="match status" value="1"/>
</dbReference>
<dbReference type="Gene3D" id="2.60.120.920">
    <property type="match status" value="1"/>
</dbReference>
<dbReference type="Pfam" id="PF18078">
    <property type="entry name" value="Thioredoxin_11"/>
    <property type="match status" value="1"/>
</dbReference>
<protein>
    <submittedName>
        <fullName evidence="8">Svtoxin alpha-subunit</fullName>
    </submittedName>
</protein>
<accession>A0A348G6S7</accession>
<dbReference type="GO" id="GO:0031640">
    <property type="term" value="P:killing of cells of another organism"/>
    <property type="evidence" value="ECO:0007669"/>
    <property type="project" value="UniProtKB-KW"/>
</dbReference>
<dbReference type="InterPro" id="IPR013320">
    <property type="entry name" value="ConA-like_dom_sf"/>
</dbReference>
<keyword evidence="6" id="KW-0204">Cytolysis</keyword>
<dbReference type="InterPro" id="IPR006574">
    <property type="entry name" value="PRY"/>
</dbReference>
<evidence type="ECO:0000259" key="7">
    <source>
        <dbReference type="PROSITE" id="PS50188"/>
    </source>
</evidence>
<dbReference type="InterPro" id="IPR056072">
    <property type="entry name" value="SNTX_MACPF/CDC-like_dom"/>
</dbReference>
<gene>
    <name evidence="8" type="primary">SvTx-a</name>
</gene>
<dbReference type="AlphaFoldDB" id="A0A348G6S7"/>
<organism evidence="8">
    <name type="scientific">Siganus virgatus</name>
    <name type="common">barhead spinefoot</name>
    <dbReference type="NCBI Taxonomy" id="225759"/>
    <lineage>
        <taxon>Eukaryota</taxon>
        <taxon>Metazoa</taxon>
        <taxon>Chordata</taxon>
        <taxon>Craniata</taxon>
        <taxon>Vertebrata</taxon>
        <taxon>Euteleostomi</taxon>
        <taxon>Actinopterygii</taxon>
        <taxon>Neopterygii</taxon>
        <taxon>Teleostei</taxon>
        <taxon>Neoteleostei</taxon>
        <taxon>Acanthomorphata</taxon>
        <taxon>Eupercaria</taxon>
        <taxon>Siganidae</taxon>
        <taxon>Siganus</taxon>
    </lineage>
</organism>
<reference evidence="8" key="1">
    <citation type="submission" date="2018-07" db="EMBL/GenBank/DDBJ databases">
        <title>Cloning of stonefish toxin-like toxins from three species of rabbitfish (Siganus puellus, Siganus unimaculatus and Siganus virgatus).</title>
        <authorList>
            <person name="Kiriake A."/>
            <person name="Ishizaki S."/>
            <person name="Shiomi K."/>
            <person name="Nagashima Y."/>
        </authorList>
    </citation>
    <scope>NUCLEOTIDE SEQUENCE</scope>
    <source>
        <tissue evidence="8">Dorsal fins</tissue>
    </source>
</reference>
<keyword evidence="3" id="KW-0964">Secreted</keyword>
<evidence type="ECO:0000256" key="5">
    <source>
        <dbReference type="ARBA" id="ARBA00022735"/>
    </source>
</evidence>
<dbReference type="GO" id="GO:0005576">
    <property type="term" value="C:extracellular region"/>
    <property type="evidence" value="ECO:0007669"/>
    <property type="project" value="UniProtKB-SubCell"/>
</dbReference>
<dbReference type="InterPro" id="IPR003879">
    <property type="entry name" value="Butyrophylin_SPRY"/>
</dbReference>
<dbReference type="InterPro" id="IPR001870">
    <property type="entry name" value="B30.2/SPRY"/>
</dbReference>
<dbReference type="PANTHER" id="PTHR31594:SF16">
    <property type="entry name" value="SI:CH211-281L24.3"/>
    <property type="match status" value="1"/>
</dbReference>
<name>A0A348G6S7_9TELE</name>
<comment type="subcellular location">
    <subcellularLocation>
        <location evidence="1">Secreted</location>
    </subcellularLocation>
</comment>
<dbReference type="InterPro" id="IPR003877">
    <property type="entry name" value="SPRY_dom"/>
</dbReference>
<dbReference type="SMART" id="SM00449">
    <property type="entry name" value="SPRY"/>
    <property type="match status" value="1"/>
</dbReference>
<dbReference type="InterPro" id="IPR048997">
    <property type="entry name" value="Stonustoxin-like_helical"/>
</dbReference>
<dbReference type="InterPro" id="IPR040581">
    <property type="entry name" value="Thioredoxin_11"/>
</dbReference>
<dbReference type="InterPro" id="IPR043136">
    <property type="entry name" value="B30.2/SPRY_sf"/>
</dbReference>
<evidence type="ECO:0000256" key="4">
    <source>
        <dbReference type="ARBA" id="ARBA00022656"/>
    </source>
</evidence>
<evidence type="ECO:0000256" key="3">
    <source>
        <dbReference type="ARBA" id="ARBA00022525"/>
    </source>
</evidence>
<dbReference type="SMART" id="SM00589">
    <property type="entry name" value="PRY"/>
    <property type="match status" value="1"/>
</dbReference>
<dbReference type="Pfam" id="PF21109">
    <property type="entry name" value="Stonustoxin_helical"/>
    <property type="match status" value="1"/>
</dbReference>
<dbReference type="Pfam" id="PF13765">
    <property type="entry name" value="PRY"/>
    <property type="match status" value="1"/>
</dbReference>
<dbReference type="PROSITE" id="PS50188">
    <property type="entry name" value="B302_SPRY"/>
    <property type="match status" value="1"/>
</dbReference>
<evidence type="ECO:0000256" key="6">
    <source>
        <dbReference type="ARBA" id="ARBA00022852"/>
    </source>
</evidence>
<dbReference type="GO" id="GO:0090729">
    <property type="term" value="F:toxin activity"/>
    <property type="evidence" value="ECO:0007669"/>
    <property type="project" value="UniProtKB-KW"/>
</dbReference>
<evidence type="ECO:0000313" key="8">
    <source>
        <dbReference type="EMBL" id="BBF98486.1"/>
    </source>
</evidence>
<dbReference type="EMBL" id="LC415131">
    <property type="protein sequence ID" value="BBF98486.1"/>
    <property type="molecule type" value="mRNA"/>
</dbReference>